<dbReference type="GO" id="GO:0016491">
    <property type="term" value="F:oxidoreductase activity"/>
    <property type="evidence" value="ECO:0007669"/>
    <property type="project" value="UniProtKB-KW"/>
</dbReference>
<feature type="compositionally biased region" description="Polar residues" evidence="4">
    <location>
        <begin position="216"/>
        <end position="236"/>
    </location>
</feature>
<dbReference type="OrthoDB" id="3127165at2759"/>
<evidence type="ECO:0000256" key="2">
    <source>
        <dbReference type="ARBA" id="ARBA00022630"/>
    </source>
</evidence>
<dbReference type="EMBL" id="ML179365">
    <property type="protein sequence ID" value="THU89490.1"/>
    <property type="molecule type" value="Genomic_DNA"/>
</dbReference>
<gene>
    <name evidence="5" type="ORF">K435DRAFT_802696</name>
</gene>
<evidence type="ECO:0000256" key="4">
    <source>
        <dbReference type="SAM" id="MobiDB-lite"/>
    </source>
</evidence>
<dbReference type="InterPro" id="IPR050097">
    <property type="entry name" value="Ferredoxin-NADP_redctase_2"/>
</dbReference>
<dbReference type="Gene3D" id="3.50.50.60">
    <property type="entry name" value="FAD/NAD(P)-binding domain"/>
    <property type="match status" value="2"/>
</dbReference>
<keyword evidence="2" id="KW-0285">Flavoprotein</keyword>
<dbReference type="AlphaFoldDB" id="A0A4S8LKK5"/>
<dbReference type="InterPro" id="IPR036188">
    <property type="entry name" value="FAD/NAD-bd_sf"/>
</dbReference>
<feature type="region of interest" description="Disordered" evidence="4">
    <location>
        <begin position="216"/>
        <end position="248"/>
    </location>
</feature>
<dbReference type="PANTHER" id="PTHR48105">
    <property type="entry name" value="THIOREDOXIN REDUCTASE 1-RELATED-RELATED"/>
    <property type="match status" value="1"/>
</dbReference>
<keyword evidence="3" id="KW-0560">Oxidoreductase</keyword>
<proteinExistence type="inferred from homology"/>
<evidence type="ECO:0000256" key="3">
    <source>
        <dbReference type="ARBA" id="ARBA00023002"/>
    </source>
</evidence>
<accession>A0A4S8LKK5</accession>
<name>A0A4S8LKK5_DENBC</name>
<evidence type="ECO:0000313" key="6">
    <source>
        <dbReference type="Proteomes" id="UP000297245"/>
    </source>
</evidence>
<protein>
    <recommendedName>
        <fullName evidence="7">FAD/NAD(P)-binding domain-containing protein</fullName>
    </recommendedName>
</protein>
<sequence>MTEASSSTTVILHGAWPFADPFNSNVNSNSRTIIPIGTASDGNDVSGRYTGRQVQRVLVVALVQRKLLSPPPPVLHSWFWLQCKLVRLRGDGLFMLVRVSTWQATLIKGALGYYAVQLFANSNGAGGGATMFSCDLDPPNFNSNSDPDLDLQVQCVHWVISSIPTMTTLTSFSMQTISGSNADFATNAALTTWSFILHRFSVLPVTALSSKFSFPTSNSKPGNHDTTTGMTTSPLTNGKVDESSKMHSQAPSRYSIVPTTWGLMGNGFAVCGQLITTNVKNFHRFPTGILGPELMDKFRKQSLRFGTRIITETISKIVLSHRPFRYWREGQGDEEPETADMVVVATGASEKEVGIERFRFSDVTLLWDTQEQTPLTVIGGDDSATKEATFTSCF</sequence>
<keyword evidence="6" id="KW-1185">Reference proteome</keyword>
<dbReference type="PRINTS" id="PR00469">
    <property type="entry name" value="PNDRDTASEII"/>
</dbReference>
<evidence type="ECO:0000313" key="5">
    <source>
        <dbReference type="EMBL" id="THU89490.1"/>
    </source>
</evidence>
<dbReference type="SUPFAM" id="SSF51905">
    <property type="entry name" value="FAD/NAD(P)-binding domain"/>
    <property type="match status" value="1"/>
</dbReference>
<dbReference type="GO" id="GO:0097237">
    <property type="term" value="P:cellular response to toxic substance"/>
    <property type="evidence" value="ECO:0007669"/>
    <property type="project" value="UniProtKB-ARBA"/>
</dbReference>
<evidence type="ECO:0000256" key="1">
    <source>
        <dbReference type="ARBA" id="ARBA00009333"/>
    </source>
</evidence>
<organism evidence="5 6">
    <name type="scientific">Dendrothele bispora (strain CBS 962.96)</name>
    <dbReference type="NCBI Taxonomy" id="1314807"/>
    <lineage>
        <taxon>Eukaryota</taxon>
        <taxon>Fungi</taxon>
        <taxon>Dikarya</taxon>
        <taxon>Basidiomycota</taxon>
        <taxon>Agaricomycotina</taxon>
        <taxon>Agaricomycetes</taxon>
        <taxon>Agaricomycetidae</taxon>
        <taxon>Agaricales</taxon>
        <taxon>Agaricales incertae sedis</taxon>
        <taxon>Dendrothele</taxon>
    </lineage>
</organism>
<evidence type="ECO:0008006" key="7">
    <source>
        <dbReference type="Google" id="ProtNLM"/>
    </source>
</evidence>
<reference evidence="5 6" key="1">
    <citation type="journal article" date="2019" name="Nat. Ecol. Evol.">
        <title>Megaphylogeny resolves global patterns of mushroom evolution.</title>
        <authorList>
            <person name="Varga T."/>
            <person name="Krizsan K."/>
            <person name="Foldi C."/>
            <person name="Dima B."/>
            <person name="Sanchez-Garcia M."/>
            <person name="Sanchez-Ramirez S."/>
            <person name="Szollosi G.J."/>
            <person name="Szarkandi J.G."/>
            <person name="Papp V."/>
            <person name="Albert L."/>
            <person name="Andreopoulos W."/>
            <person name="Angelini C."/>
            <person name="Antonin V."/>
            <person name="Barry K.W."/>
            <person name="Bougher N.L."/>
            <person name="Buchanan P."/>
            <person name="Buyck B."/>
            <person name="Bense V."/>
            <person name="Catcheside P."/>
            <person name="Chovatia M."/>
            <person name="Cooper J."/>
            <person name="Damon W."/>
            <person name="Desjardin D."/>
            <person name="Finy P."/>
            <person name="Geml J."/>
            <person name="Haridas S."/>
            <person name="Hughes K."/>
            <person name="Justo A."/>
            <person name="Karasinski D."/>
            <person name="Kautmanova I."/>
            <person name="Kiss B."/>
            <person name="Kocsube S."/>
            <person name="Kotiranta H."/>
            <person name="LaButti K.M."/>
            <person name="Lechner B.E."/>
            <person name="Liimatainen K."/>
            <person name="Lipzen A."/>
            <person name="Lukacs Z."/>
            <person name="Mihaltcheva S."/>
            <person name="Morgado L.N."/>
            <person name="Niskanen T."/>
            <person name="Noordeloos M.E."/>
            <person name="Ohm R.A."/>
            <person name="Ortiz-Santana B."/>
            <person name="Ovrebo C."/>
            <person name="Racz N."/>
            <person name="Riley R."/>
            <person name="Savchenko A."/>
            <person name="Shiryaev A."/>
            <person name="Soop K."/>
            <person name="Spirin V."/>
            <person name="Szebenyi C."/>
            <person name="Tomsovsky M."/>
            <person name="Tulloss R.E."/>
            <person name="Uehling J."/>
            <person name="Grigoriev I.V."/>
            <person name="Vagvolgyi C."/>
            <person name="Papp T."/>
            <person name="Martin F.M."/>
            <person name="Miettinen O."/>
            <person name="Hibbett D.S."/>
            <person name="Nagy L.G."/>
        </authorList>
    </citation>
    <scope>NUCLEOTIDE SEQUENCE [LARGE SCALE GENOMIC DNA]</scope>
    <source>
        <strain evidence="5 6">CBS 962.96</strain>
    </source>
</reference>
<comment type="similarity">
    <text evidence="1">Belongs to the class-II pyridine nucleotide-disulfide oxidoreductase family.</text>
</comment>
<dbReference type="Proteomes" id="UP000297245">
    <property type="component" value="Unassembled WGS sequence"/>
</dbReference>